<dbReference type="Proteomes" id="UP000198649">
    <property type="component" value="Unassembled WGS sequence"/>
</dbReference>
<proteinExistence type="predicted"/>
<dbReference type="InterPro" id="IPR013216">
    <property type="entry name" value="Methyltransf_11"/>
</dbReference>
<keyword evidence="3" id="KW-1185">Reference proteome</keyword>
<organism evidence="2 3">
    <name type="scientific">Nocardioides psychrotolerans</name>
    <dbReference type="NCBI Taxonomy" id="1005945"/>
    <lineage>
        <taxon>Bacteria</taxon>
        <taxon>Bacillati</taxon>
        <taxon>Actinomycetota</taxon>
        <taxon>Actinomycetes</taxon>
        <taxon>Propionibacteriales</taxon>
        <taxon>Nocardioidaceae</taxon>
        <taxon>Nocardioides</taxon>
    </lineage>
</organism>
<evidence type="ECO:0000259" key="1">
    <source>
        <dbReference type="Pfam" id="PF08241"/>
    </source>
</evidence>
<dbReference type="STRING" id="1005945.SAMN05216561_10145"/>
<dbReference type="CDD" id="cd02440">
    <property type="entry name" value="AdoMet_MTases"/>
    <property type="match status" value="1"/>
</dbReference>
<keyword evidence="2" id="KW-0489">Methyltransferase</keyword>
<dbReference type="RefSeq" id="WP_091109435.1">
    <property type="nucleotide sequence ID" value="NZ_BKAF01000001.1"/>
</dbReference>
<dbReference type="SUPFAM" id="SSF53335">
    <property type="entry name" value="S-adenosyl-L-methionine-dependent methyltransferases"/>
    <property type="match status" value="1"/>
</dbReference>
<dbReference type="AlphaFoldDB" id="A0A1I3BCN9"/>
<sequence>MALPTQPVTPVPPQRLRFMNEDDAKFLHTGQVLASTLYAHGLGPGSRLLDVGSGYGRLAVGLMSSGYSGRYLGFDILRRHVRWCRQNLTADPRYGFAHLDVVNARYNPDGTIPAAEARFPAPDGSRDYCALFSVFTHFYADDIRRYLAEIRRVLVPGGLAATTWFLFDDARLPAVTGERSAFRLVHQLDDVTRYETPADPLKAIGYEESFMRRLAEEAGLEVVSVTRGSWAGDQPPEQYQDLVVLRRRVLGRD</sequence>
<dbReference type="InterPro" id="IPR029063">
    <property type="entry name" value="SAM-dependent_MTases_sf"/>
</dbReference>
<evidence type="ECO:0000313" key="3">
    <source>
        <dbReference type="Proteomes" id="UP000198649"/>
    </source>
</evidence>
<dbReference type="GO" id="GO:0008757">
    <property type="term" value="F:S-adenosylmethionine-dependent methyltransferase activity"/>
    <property type="evidence" value="ECO:0007669"/>
    <property type="project" value="InterPro"/>
</dbReference>
<feature type="domain" description="Methyltransferase type 11" evidence="1">
    <location>
        <begin position="49"/>
        <end position="160"/>
    </location>
</feature>
<protein>
    <submittedName>
        <fullName evidence="2">Methyltransferase domain-containing protein</fullName>
    </submittedName>
</protein>
<dbReference type="Pfam" id="PF08241">
    <property type="entry name" value="Methyltransf_11"/>
    <property type="match status" value="1"/>
</dbReference>
<accession>A0A1I3BCN9</accession>
<dbReference type="Gene3D" id="3.40.50.150">
    <property type="entry name" value="Vaccinia Virus protein VP39"/>
    <property type="match status" value="1"/>
</dbReference>
<evidence type="ECO:0000313" key="2">
    <source>
        <dbReference type="EMBL" id="SFH59709.1"/>
    </source>
</evidence>
<gene>
    <name evidence="2" type="ORF">SAMN05216561_10145</name>
</gene>
<dbReference type="EMBL" id="FOQG01000001">
    <property type="protein sequence ID" value="SFH59709.1"/>
    <property type="molecule type" value="Genomic_DNA"/>
</dbReference>
<dbReference type="OrthoDB" id="1853779at2"/>
<keyword evidence="2" id="KW-0808">Transferase</keyword>
<name>A0A1I3BCN9_9ACTN</name>
<reference evidence="2 3" key="1">
    <citation type="submission" date="2016-10" db="EMBL/GenBank/DDBJ databases">
        <authorList>
            <person name="de Groot N.N."/>
        </authorList>
    </citation>
    <scope>NUCLEOTIDE SEQUENCE [LARGE SCALE GENOMIC DNA]</scope>
    <source>
        <strain evidence="2 3">CGMCC 1.11156</strain>
    </source>
</reference>
<dbReference type="GO" id="GO:0032259">
    <property type="term" value="P:methylation"/>
    <property type="evidence" value="ECO:0007669"/>
    <property type="project" value="UniProtKB-KW"/>
</dbReference>